<feature type="domain" description="Rap1a immunity protein" evidence="2">
    <location>
        <begin position="33"/>
        <end position="123"/>
    </location>
</feature>
<proteinExistence type="predicted"/>
<protein>
    <recommendedName>
        <fullName evidence="2">Rap1a immunity protein domain-containing protein</fullName>
    </recommendedName>
</protein>
<feature type="signal peptide" evidence="1">
    <location>
        <begin position="1"/>
        <end position="26"/>
    </location>
</feature>
<gene>
    <name evidence="3" type="ORF">NQF64_02160</name>
</gene>
<dbReference type="Pfam" id="PF18602">
    <property type="entry name" value="Rap1a"/>
    <property type="match status" value="2"/>
</dbReference>
<sequence length="245" mass="25964">MTFIRNMGFILALGIVSLLAGHTAQAQRISTVSGEELARSCAKQSRFAACSAYLAGITDGASWSQSFGLLLGSAPSPAFCIPAQVKGVQIRSLVVGWLAGHDVALTQPAGRGVFQALHDNYTCPSGVAGLYSEKRAQAQRISSLPGKGLVALCSHDAGLPACNGYLAGTMDSEIWSRNFSTVEGAHKPLAFCVPKEIRMAQLRSLIVGWYAGHEDALDEPAGRGIYRAFHDNYPCYSAISAGDNR</sequence>
<comment type="caution">
    <text evidence="3">The sequence shown here is derived from an EMBL/GenBank/DDBJ whole genome shotgun (WGS) entry which is preliminary data.</text>
</comment>
<accession>A0ABT3W6U6</accession>
<keyword evidence="4" id="KW-1185">Reference proteome</keyword>
<dbReference type="EMBL" id="JANIDW010000001">
    <property type="protein sequence ID" value="MCX5614055.1"/>
    <property type="molecule type" value="Genomic_DNA"/>
</dbReference>
<reference evidence="3 4" key="1">
    <citation type="submission" date="2022-07" db="EMBL/GenBank/DDBJ databases">
        <title>Bombella genomes.</title>
        <authorList>
            <person name="Harer L."/>
            <person name="Styblova S."/>
            <person name="Ehrmann M."/>
        </authorList>
    </citation>
    <scope>NUCLEOTIDE SEQUENCE [LARGE SCALE GENOMIC DNA]</scope>
    <source>
        <strain evidence="3 4">TMW 2.2558</strain>
    </source>
</reference>
<name>A0ABT3W6U6_9PROT</name>
<feature type="domain" description="Rap1a immunity protein" evidence="2">
    <location>
        <begin position="146"/>
        <end position="235"/>
    </location>
</feature>
<dbReference type="Proteomes" id="UP001165648">
    <property type="component" value="Unassembled WGS sequence"/>
</dbReference>
<evidence type="ECO:0000313" key="4">
    <source>
        <dbReference type="Proteomes" id="UP001165648"/>
    </source>
</evidence>
<dbReference type="Gene3D" id="1.10.890.40">
    <property type="match status" value="1"/>
</dbReference>
<dbReference type="InterPro" id="IPR041238">
    <property type="entry name" value="Rap1a"/>
</dbReference>
<dbReference type="RefSeq" id="WP_099025968.1">
    <property type="nucleotide sequence ID" value="NZ_JANIDW010000001.1"/>
</dbReference>
<organism evidence="3 4">
    <name type="scientific">Bombella saccharophila</name>
    <dbReference type="NCBI Taxonomy" id="2967338"/>
    <lineage>
        <taxon>Bacteria</taxon>
        <taxon>Pseudomonadati</taxon>
        <taxon>Pseudomonadota</taxon>
        <taxon>Alphaproteobacteria</taxon>
        <taxon>Acetobacterales</taxon>
        <taxon>Acetobacteraceae</taxon>
        <taxon>Bombella</taxon>
    </lineage>
</organism>
<evidence type="ECO:0000256" key="1">
    <source>
        <dbReference type="SAM" id="SignalP"/>
    </source>
</evidence>
<evidence type="ECO:0000313" key="3">
    <source>
        <dbReference type="EMBL" id="MCX5614055.1"/>
    </source>
</evidence>
<keyword evidence="1" id="KW-0732">Signal</keyword>
<evidence type="ECO:0000259" key="2">
    <source>
        <dbReference type="Pfam" id="PF18602"/>
    </source>
</evidence>
<feature type="chain" id="PRO_5046271281" description="Rap1a immunity protein domain-containing protein" evidence="1">
    <location>
        <begin position="27"/>
        <end position="245"/>
    </location>
</feature>